<evidence type="ECO:0000256" key="2">
    <source>
        <dbReference type="SAM" id="MobiDB-lite"/>
    </source>
</evidence>
<dbReference type="EC" id="1.-.-.-" evidence="4"/>
<proteinExistence type="predicted"/>
<feature type="compositionally biased region" description="Low complexity" evidence="2">
    <location>
        <begin position="8"/>
        <end position="40"/>
    </location>
</feature>
<feature type="domain" description="FAD dependent oxidoreductase" evidence="3">
    <location>
        <begin position="89"/>
        <end position="473"/>
    </location>
</feature>
<accession>A0ABV5T0A3</accession>
<gene>
    <name evidence="4" type="ORF">ACFFPJ_02965</name>
</gene>
<feature type="region of interest" description="Disordered" evidence="2">
    <location>
        <begin position="1"/>
        <end position="40"/>
    </location>
</feature>
<reference evidence="4 5" key="1">
    <citation type="submission" date="2024-09" db="EMBL/GenBank/DDBJ databases">
        <authorList>
            <person name="Sun Q."/>
            <person name="Mori K."/>
        </authorList>
    </citation>
    <scope>NUCLEOTIDE SEQUENCE [LARGE SCALE GENOMIC DNA]</scope>
    <source>
        <strain evidence="4 5">JCM 1342</strain>
    </source>
</reference>
<protein>
    <submittedName>
        <fullName evidence="4">NAD(P)/FAD-dependent oxidoreductase</fullName>
        <ecNumber evidence="4">1.-.-.-</ecNumber>
    </submittedName>
</protein>
<dbReference type="PANTHER" id="PTHR13847:SF289">
    <property type="entry name" value="GLYCINE OXIDASE"/>
    <property type="match status" value="1"/>
</dbReference>
<dbReference type="Proteomes" id="UP001589611">
    <property type="component" value="Unassembled WGS sequence"/>
</dbReference>
<dbReference type="EMBL" id="JBHMBE010000001">
    <property type="protein sequence ID" value="MFB9644754.1"/>
    <property type="molecule type" value="Genomic_DNA"/>
</dbReference>
<dbReference type="SUPFAM" id="SSF54373">
    <property type="entry name" value="FAD-linked reductases, C-terminal domain"/>
    <property type="match status" value="1"/>
</dbReference>
<keyword evidence="5" id="KW-1185">Reference proteome</keyword>
<keyword evidence="1 4" id="KW-0560">Oxidoreductase</keyword>
<dbReference type="GO" id="GO:0016491">
    <property type="term" value="F:oxidoreductase activity"/>
    <property type="evidence" value="ECO:0007669"/>
    <property type="project" value="UniProtKB-KW"/>
</dbReference>
<evidence type="ECO:0000256" key="1">
    <source>
        <dbReference type="ARBA" id="ARBA00023002"/>
    </source>
</evidence>
<evidence type="ECO:0000313" key="4">
    <source>
        <dbReference type="EMBL" id="MFB9644754.1"/>
    </source>
</evidence>
<comment type="caution">
    <text evidence="4">The sequence shown here is derived from an EMBL/GenBank/DDBJ whole genome shotgun (WGS) entry which is preliminary data.</text>
</comment>
<dbReference type="SUPFAM" id="SSF51971">
    <property type="entry name" value="Nucleotide-binding domain"/>
    <property type="match status" value="1"/>
</dbReference>
<dbReference type="RefSeq" id="WP_378720921.1">
    <property type="nucleotide sequence ID" value="NZ_BAAAWH010000001.1"/>
</dbReference>
<dbReference type="PANTHER" id="PTHR13847">
    <property type="entry name" value="SARCOSINE DEHYDROGENASE-RELATED"/>
    <property type="match status" value="1"/>
</dbReference>
<dbReference type="Pfam" id="PF01266">
    <property type="entry name" value="DAO"/>
    <property type="match status" value="1"/>
</dbReference>
<evidence type="ECO:0000259" key="3">
    <source>
        <dbReference type="Pfam" id="PF01266"/>
    </source>
</evidence>
<dbReference type="Gene3D" id="3.50.50.60">
    <property type="entry name" value="FAD/NAD(P)-binding domain"/>
    <property type="match status" value="2"/>
</dbReference>
<name>A0ABV5T0A3_9MICO</name>
<organism evidence="4 5">
    <name type="scientific">Microbacterium terregens</name>
    <dbReference type="NCBI Taxonomy" id="69363"/>
    <lineage>
        <taxon>Bacteria</taxon>
        <taxon>Bacillati</taxon>
        <taxon>Actinomycetota</taxon>
        <taxon>Actinomycetes</taxon>
        <taxon>Micrococcales</taxon>
        <taxon>Microbacteriaceae</taxon>
        <taxon>Microbacterium</taxon>
    </lineage>
</organism>
<dbReference type="InterPro" id="IPR006076">
    <property type="entry name" value="FAD-dep_OxRdtase"/>
</dbReference>
<evidence type="ECO:0000313" key="5">
    <source>
        <dbReference type="Proteomes" id="UP001589611"/>
    </source>
</evidence>
<dbReference type="Gene3D" id="3.30.9.10">
    <property type="entry name" value="D-Amino Acid Oxidase, subunit A, domain 2"/>
    <property type="match status" value="1"/>
</dbReference>
<sequence length="491" mass="52968">MPTREARSLFVRRPSRSSSPRIARSIVSSRTSTESSSDISTPSEVCRIFPFGCLAEQTSHHMSRRGRDSAYCSCLVGRVSGRIRMTRSIVVGAGMVGLATAWHLQEQGVEVTIVDRAGIAAGSSWGNAGYLTPGKTVPLADPSLWTYGPKALIDPDAALHVPFRVDPGLWSFLARFSSHGTMRAWHRTMAALTPINNISLAGFDELIHGGVDAWTREGPFVIGFTAESQGRAFLGEIARVAGHGQDVPIERLDNPRDLAPQLSDAVQVAYRLDGQRFIEPGPFVHAVGDAVRARGAELRTGNAVTGVSSNGKPAITLDTGERLTADSVVIATGAWMPQLARPLGVKVRVQAGRGYSFTVDTDEPTRHPVYFPFQRIACTPYQGRFRLAGTMEFRGPDEPSQPRRIQSIVNQARDLFTGIDLDSRHDEWVGSRPVTPDGLPVVGATRAPGVYVAGGHGMWGIVLGPATGKLLVKQILTGEIDPVIAPFDPLR</sequence>
<dbReference type="InterPro" id="IPR036188">
    <property type="entry name" value="FAD/NAD-bd_sf"/>
</dbReference>